<feature type="transmembrane region" description="Helical" evidence="6">
    <location>
        <begin position="357"/>
        <end position="376"/>
    </location>
</feature>
<organism evidence="8 9">
    <name type="scientific">Streptacidiphilus pinicola</name>
    <dbReference type="NCBI Taxonomy" id="2219663"/>
    <lineage>
        <taxon>Bacteria</taxon>
        <taxon>Bacillati</taxon>
        <taxon>Actinomycetota</taxon>
        <taxon>Actinomycetes</taxon>
        <taxon>Kitasatosporales</taxon>
        <taxon>Streptomycetaceae</taxon>
        <taxon>Streptacidiphilus</taxon>
    </lineage>
</organism>
<dbReference type="SUPFAM" id="SSF144091">
    <property type="entry name" value="Rhomboid-like"/>
    <property type="match status" value="1"/>
</dbReference>
<keyword evidence="4 6" id="KW-1133">Transmembrane helix</keyword>
<dbReference type="PANTHER" id="PTHR34697">
    <property type="entry name" value="PHOSPHATIDYLGLYCEROL LYSYLTRANSFERASE"/>
    <property type="match status" value="1"/>
</dbReference>
<dbReference type="GO" id="GO:0055091">
    <property type="term" value="P:phospholipid homeostasis"/>
    <property type="evidence" value="ECO:0007669"/>
    <property type="project" value="TreeGrafter"/>
</dbReference>
<accession>A0A2X0IVT5</accession>
<dbReference type="Pfam" id="PF09924">
    <property type="entry name" value="LPG_synthase_C"/>
    <property type="match status" value="1"/>
</dbReference>
<evidence type="ECO:0000256" key="4">
    <source>
        <dbReference type="ARBA" id="ARBA00022989"/>
    </source>
</evidence>
<keyword evidence="2" id="KW-1003">Cell membrane</keyword>
<evidence type="ECO:0000256" key="5">
    <source>
        <dbReference type="ARBA" id="ARBA00023136"/>
    </source>
</evidence>
<feature type="transmembrane region" description="Helical" evidence="6">
    <location>
        <begin position="107"/>
        <end position="125"/>
    </location>
</feature>
<feature type="domain" description="Phosphatidylglycerol lysyltransferase C-terminal" evidence="7">
    <location>
        <begin position="499"/>
        <end position="796"/>
    </location>
</feature>
<comment type="caution">
    <text evidence="8">The sequence shown here is derived from an EMBL/GenBank/DDBJ whole genome shotgun (WGS) entry which is preliminary data.</text>
</comment>
<comment type="subcellular location">
    <subcellularLocation>
        <location evidence="1">Cell membrane</location>
        <topology evidence="1">Multi-pass membrane protein</topology>
    </subcellularLocation>
</comment>
<feature type="transmembrane region" description="Helical" evidence="6">
    <location>
        <begin position="75"/>
        <end position="95"/>
    </location>
</feature>
<evidence type="ECO:0000256" key="3">
    <source>
        <dbReference type="ARBA" id="ARBA00022692"/>
    </source>
</evidence>
<dbReference type="EMBL" id="QKYN01000006">
    <property type="protein sequence ID" value="RAG87561.1"/>
    <property type="molecule type" value="Genomic_DNA"/>
</dbReference>
<name>A0A2X0IVT5_9ACTN</name>
<evidence type="ECO:0000259" key="7">
    <source>
        <dbReference type="Pfam" id="PF09924"/>
    </source>
</evidence>
<keyword evidence="5 6" id="KW-0472">Membrane</keyword>
<reference evidence="8 9" key="1">
    <citation type="submission" date="2018-06" db="EMBL/GenBank/DDBJ databases">
        <title>Streptacidiphilus pinicola sp. nov., isolated from pine grove soil.</title>
        <authorList>
            <person name="Roh S.G."/>
            <person name="Park S."/>
            <person name="Kim M.-K."/>
            <person name="Yun B.-R."/>
            <person name="Park J."/>
            <person name="Kim M.J."/>
            <person name="Kim Y.S."/>
            <person name="Kim S.B."/>
        </authorList>
    </citation>
    <scope>NUCLEOTIDE SEQUENCE [LARGE SCALE GENOMIC DNA]</scope>
    <source>
        <strain evidence="8 9">MMS16-CNU450</strain>
    </source>
</reference>
<feature type="transmembrane region" description="Helical" evidence="6">
    <location>
        <begin position="17"/>
        <end position="44"/>
    </location>
</feature>
<feature type="transmembrane region" description="Helical" evidence="6">
    <location>
        <begin position="145"/>
        <end position="165"/>
    </location>
</feature>
<dbReference type="Proteomes" id="UP000248889">
    <property type="component" value="Unassembled WGS sequence"/>
</dbReference>
<feature type="transmembrane region" description="Helical" evidence="6">
    <location>
        <begin position="326"/>
        <end position="345"/>
    </location>
</feature>
<dbReference type="OrthoDB" id="594838at2"/>
<feature type="transmembrane region" description="Helical" evidence="6">
    <location>
        <begin position="388"/>
        <end position="408"/>
    </location>
</feature>
<protein>
    <recommendedName>
        <fullName evidence="7">Phosphatidylglycerol lysyltransferase C-terminal domain-containing protein</fullName>
    </recommendedName>
</protein>
<sequence length="846" mass="91297">MAEAAVERTGSGRLRRWWAAVVAVLDGLAKAPATITLVVLFWVLGLGAGGARSWAGMGTQTVAEGRWWTLFTYGVWDYGVFGFAVATALALITMLPAERRLGSGPAVGLFLLCQVAGALLAIAVIELGAATGDPWLATLVGNRTVGPTPGLVGVGLALSASLTALWRRRLRLLLITGTLLFLLYAGEVVDVARTGAALVGLLSGALLLTDRRPLRDVRPLPSSHAETRLLVAVFASVSALGPLITWFTRDTDGPLALYRQLFIGVGSSTASVAAACAGPLAHTQACTNAQVDRALANSPDVFVYWVPVCLIVIVAVGLWRGRRMAWWTAVLLRVVLIAAELRYYFLHRGTAGGPFTFYSILQLCVPASVLLVLILTRRHFRIRVERETALTFLGIAVLAFVVTGAVYIKFAYDARAQFTPVPAFHQVLSDYPKRLVPPAYLPLLGKHLGAFLPVTLHAKALWEFTGPVFWLVVLGGLLVAFWRAAARRRVDNSAEAEQVLLRYGGSTLSWMTTWPGNDHWLSPDGRAAVAYRVVGSTALTLGGPYGDPRARDDAVAEFAAFCDARGWSPCLYSVTEETKDTTDALGWSSLQVAEDTLLLLPDLAFTGKKWQDVRSALNRAGKAGVTAHWHTWPTAPIAVQEQVRALSEEWVADKGLPEMGFTLGGLAELDDPRVRLLVALDEDNRLHGVTSWLPCYEDGVPVGWTLDFMRRGNGAFQGVMEFLIATAALAFKEEGARFLSLSGAPLARMDRGERPAALQRVLDVAGRALEPAYGFRSLLAFKAKFQPTYLPLYLVYPDAAQLPAIANAIGKAYLPHTTPAQMVRLSRRLTAGPHPSAKGSGAGPRR</sequence>
<evidence type="ECO:0000256" key="2">
    <source>
        <dbReference type="ARBA" id="ARBA00022475"/>
    </source>
</evidence>
<dbReference type="GO" id="GO:0005886">
    <property type="term" value="C:plasma membrane"/>
    <property type="evidence" value="ECO:0007669"/>
    <property type="project" value="UniProtKB-SubCell"/>
</dbReference>
<dbReference type="InterPro" id="IPR016181">
    <property type="entry name" value="Acyl_CoA_acyltransferase"/>
</dbReference>
<dbReference type="SUPFAM" id="SSF55729">
    <property type="entry name" value="Acyl-CoA N-acyltransferases (Nat)"/>
    <property type="match status" value="1"/>
</dbReference>
<dbReference type="RefSeq" id="WP_111498716.1">
    <property type="nucleotide sequence ID" value="NZ_QKYN01000006.1"/>
</dbReference>
<feature type="transmembrane region" description="Helical" evidence="6">
    <location>
        <begin position="170"/>
        <end position="186"/>
    </location>
</feature>
<evidence type="ECO:0000256" key="6">
    <source>
        <dbReference type="SAM" id="Phobius"/>
    </source>
</evidence>
<feature type="transmembrane region" description="Helical" evidence="6">
    <location>
        <begin position="302"/>
        <end position="319"/>
    </location>
</feature>
<dbReference type="GO" id="GO:0016755">
    <property type="term" value="F:aminoacyltransferase activity"/>
    <property type="evidence" value="ECO:0007669"/>
    <property type="project" value="TreeGrafter"/>
</dbReference>
<proteinExistence type="predicted"/>
<evidence type="ECO:0000313" key="9">
    <source>
        <dbReference type="Proteomes" id="UP000248889"/>
    </source>
</evidence>
<evidence type="ECO:0000256" key="1">
    <source>
        <dbReference type="ARBA" id="ARBA00004651"/>
    </source>
</evidence>
<evidence type="ECO:0000313" key="8">
    <source>
        <dbReference type="EMBL" id="RAG87561.1"/>
    </source>
</evidence>
<dbReference type="Gene3D" id="1.20.1540.10">
    <property type="entry name" value="Rhomboid-like"/>
    <property type="match status" value="1"/>
</dbReference>
<gene>
    <name evidence="8" type="ORF">DN069_00795</name>
</gene>
<dbReference type="InterPro" id="IPR024320">
    <property type="entry name" value="LPG_synthase_C"/>
</dbReference>
<feature type="transmembrane region" description="Helical" evidence="6">
    <location>
        <begin position="229"/>
        <end position="248"/>
    </location>
</feature>
<keyword evidence="9" id="KW-1185">Reference proteome</keyword>
<keyword evidence="3 6" id="KW-0812">Transmembrane</keyword>
<dbReference type="PANTHER" id="PTHR34697:SF2">
    <property type="entry name" value="PHOSPHATIDYLGLYCEROL LYSYLTRANSFERASE"/>
    <property type="match status" value="1"/>
</dbReference>
<dbReference type="AlphaFoldDB" id="A0A2X0IVT5"/>
<dbReference type="InterPro" id="IPR051211">
    <property type="entry name" value="PG_lysyltransferase"/>
</dbReference>
<feature type="transmembrane region" description="Helical" evidence="6">
    <location>
        <begin position="192"/>
        <end position="209"/>
    </location>
</feature>
<dbReference type="InterPro" id="IPR035952">
    <property type="entry name" value="Rhomboid-like_sf"/>
</dbReference>
<feature type="transmembrane region" description="Helical" evidence="6">
    <location>
        <begin position="468"/>
        <end position="485"/>
    </location>
</feature>